<reference evidence="2" key="1">
    <citation type="submission" date="2018-11" db="EMBL/GenBank/DDBJ databases">
        <authorList>
            <consortium name="Pathogen Informatics"/>
        </authorList>
    </citation>
    <scope>NUCLEOTIDE SEQUENCE</scope>
</reference>
<feature type="domain" description="FERM" evidence="1">
    <location>
        <begin position="111"/>
        <end position="246"/>
    </location>
</feature>
<accession>A0A3S5ARK9</accession>
<dbReference type="PROSITE" id="PS50057">
    <property type="entry name" value="FERM_3"/>
    <property type="match status" value="1"/>
</dbReference>
<evidence type="ECO:0000313" key="2">
    <source>
        <dbReference type="EMBL" id="VEL30288.1"/>
    </source>
</evidence>
<dbReference type="InterPro" id="IPR029071">
    <property type="entry name" value="Ubiquitin-like_domsf"/>
</dbReference>
<proteinExistence type="predicted"/>
<dbReference type="GO" id="GO:0005737">
    <property type="term" value="C:cytoplasm"/>
    <property type="evidence" value="ECO:0007669"/>
    <property type="project" value="TreeGrafter"/>
</dbReference>
<dbReference type="SUPFAM" id="SSF54236">
    <property type="entry name" value="Ubiquitin-like"/>
    <property type="match status" value="1"/>
</dbReference>
<name>A0A3S5ARK9_9PLAT</name>
<dbReference type="Proteomes" id="UP000784294">
    <property type="component" value="Unassembled WGS sequence"/>
</dbReference>
<dbReference type="GO" id="GO:0005886">
    <property type="term" value="C:plasma membrane"/>
    <property type="evidence" value="ECO:0007669"/>
    <property type="project" value="TreeGrafter"/>
</dbReference>
<dbReference type="GO" id="GO:0005925">
    <property type="term" value="C:focal adhesion"/>
    <property type="evidence" value="ECO:0007669"/>
    <property type="project" value="TreeGrafter"/>
</dbReference>
<dbReference type="Gene3D" id="3.10.20.90">
    <property type="entry name" value="Phosphatidylinositol 3-kinase Catalytic Subunit, Chain A, domain 1"/>
    <property type="match status" value="2"/>
</dbReference>
<organism evidence="2 3">
    <name type="scientific">Protopolystoma xenopodis</name>
    <dbReference type="NCBI Taxonomy" id="117903"/>
    <lineage>
        <taxon>Eukaryota</taxon>
        <taxon>Metazoa</taxon>
        <taxon>Spiralia</taxon>
        <taxon>Lophotrochozoa</taxon>
        <taxon>Platyhelminthes</taxon>
        <taxon>Monogenea</taxon>
        <taxon>Polyopisthocotylea</taxon>
        <taxon>Polystomatidea</taxon>
        <taxon>Polystomatidae</taxon>
        <taxon>Protopolystoma</taxon>
    </lineage>
</organism>
<dbReference type="Gene3D" id="1.20.80.10">
    <property type="match status" value="1"/>
</dbReference>
<dbReference type="PANTHER" id="PTHR19981">
    <property type="entry name" value="TALIN"/>
    <property type="match status" value="1"/>
</dbReference>
<dbReference type="InterPro" id="IPR000299">
    <property type="entry name" value="FERM_domain"/>
</dbReference>
<dbReference type="EMBL" id="CAAALY010110993">
    <property type="protein sequence ID" value="VEL30288.1"/>
    <property type="molecule type" value="Genomic_DNA"/>
</dbReference>
<sequence length="246" mass="29053">MINYCALTFPYTAMSSVTLIVRIEHAGTQYYFRTSSDYTIFDLCREIRNNFEEACIGNRMFSLVLIFLANEYGIFTYDPDPKHSAWLESSKTLSYYHISDQAEVSYKYKMRRLVIKTMDGTKKTLQVDDSKSIAELMFTICAKMGITNYEEYSLIRELDEEEKMKTLTIRKAKSIAKDVDKLEKMKLKLHTDDDLNWLSHSKTLRQYGIDEMEILLLRRKYFFSDQNVDARDPVQLNLLYIQVRIY</sequence>
<dbReference type="GO" id="GO:0005178">
    <property type="term" value="F:integrin binding"/>
    <property type="evidence" value="ECO:0007669"/>
    <property type="project" value="TreeGrafter"/>
</dbReference>
<dbReference type="AlphaFoldDB" id="A0A3S5ARK9"/>
<dbReference type="Pfam" id="PF16511">
    <property type="entry name" value="FERM_f0"/>
    <property type="match status" value="1"/>
</dbReference>
<dbReference type="CDD" id="cd17090">
    <property type="entry name" value="FERM_F1_TLN"/>
    <property type="match status" value="1"/>
</dbReference>
<gene>
    <name evidence="2" type="ORF">PXEA_LOCUS23728</name>
</gene>
<dbReference type="OrthoDB" id="6260299at2759"/>
<keyword evidence="3" id="KW-1185">Reference proteome</keyword>
<comment type="caution">
    <text evidence="2">The sequence shown here is derived from an EMBL/GenBank/DDBJ whole genome shotgun (WGS) entry which is preliminary data.</text>
</comment>
<dbReference type="GO" id="GO:0030036">
    <property type="term" value="P:actin cytoskeleton organization"/>
    <property type="evidence" value="ECO:0007669"/>
    <property type="project" value="TreeGrafter"/>
</dbReference>
<protein>
    <recommendedName>
        <fullName evidence="1">FERM domain-containing protein</fullName>
    </recommendedName>
</protein>
<evidence type="ECO:0000313" key="3">
    <source>
        <dbReference type="Proteomes" id="UP000784294"/>
    </source>
</evidence>
<dbReference type="PANTHER" id="PTHR19981:SF1">
    <property type="entry name" value="RHEA, ISOFORM B"/>
    <property type="match status" value="1"/>
</dbReference>
<dbReference type="InterPro" id="IPR032425">
    <property type="entry name" value="FERM_f0"/>
</dbReference>
<evidence type="ECO:0000259" key="1">
    <source>
        <dbReference type="PROSITE" id="PS50057"/>
    </source>
</evidence>
<dbReference type="InterPro" id="IPR014352">
    <property type="entry name" value="FERM/acyl-CoA-bd_prot_sf"/>
</dbReference>
<dbReference type="GO" id="GO:0098609">
    <property type="term" value="P:cell-cell adhesion"/>
    <property type="evidence" value="ECO:0007669"/>
    <property type="project" value="TreeGrafter"/>
</dbReference>